<organism evidence="4 5">
    <name type="scientific">Malus baccata</name>
    <name type="common">Siberian crab apple</name>
    <name type="synonym">Pyrus baccata</name>
    <dbReference type="NCBI Taxonomy" id="106549"/>
    <lineage>
        <taxon>Eukaryota</taxon>
        <taxon>Viridiplantae</taxon>
        <taxon>Streptophyta</taxon>
        <taxon>Embryophyta</taxon>
        <taxon>Tracheophyta</taxon>
        <taxon>Spermatophyta</taxon>
        <taxon>Magnoliopsida</taxon>
        <taxon>eudicotyledons</taxon>
        <taxon>Gunneridae</taxon>
        <taxon>Pentapetalae</taxon>
        <taxon>rosids</taxon>
        <taxon>fabids</taxon>
        <taxon>Rosales</taxon>
        <taxon>Rosaceae</taxon>
        <taxon>Amygdaloideae</taxon>
        <taxon>Maleae</taxon>
        <taxon>Malus</taxon>
    </lineage>
</organism>
<gene>
    <name evidence="4" type="ORF">C1H46_003647</name>
</gene>
<dbReference type="PANTHER" id="PTHR47165:SF4">
    <property type="entry name" value="OS03G0429900 PROTEIN"/>
    <property type="match status" value="1"/>
</dbReference>
<dbReference type="Proteomes" id="UP000315295">
    <property type="component" value="Unassembled WGS sequence"/>
</dbReference>
<sequence>MKIDPIGSLSAFEFNKKIRVRNDAIQASAKEFDYEYVAPKIKANHVYEITRFSTSRCKTSYKIVPHDAQVCFNTKTNFKELPGVHPNIPSHRFYLLDYSQLSSRIDQDAILTDVLGRITAVKPLEDRMIGNERMEKIREVKLQNIRKEDVNLTLWGDTAKTFDFEALEHLTPPVLGVFTSLKVKRFRGNIVLSSSISTMIFINPDIPEAAPYKAIFAGPAHSVKMLSTSAKQLIGSEQLENAEKMYVQHLNILDPDLYKSTSILCRAAITRFDTHAGWWYKACPCCYKQLRKDDNNDMLICVKHNVQTPLPWFKVNLIIEDAIDETSAIIIGKPAERLFGTSCYDLVVKKGFTDQQELPYAILQCQGQIKIFQLRFGNLKNDFNRNDLLIQAIFDDKIQAVQSSSQASYESRTEFEEEDTTTQNFSSTPPLFDKELKRISSTISPTIVTTSPTKSSIRKSLFSSENRKKQKREIEITEEIDEQNISDTEDFPIKSLKNKVSPSKSEIEFTASKTRVELG</sequence>
<comment type="caution">
    <text evidence="4">The sequence shown here is derived from an EMBL/GenBank/DDBJ whole genome shotgun (WGS) entry which is preliminary data.</text>
</comment>
<dbReference type="GO" id="GO:0003677">
    <property type="term" value="F:DNA binding"/>
    <property type="evidence" value="ECO:0007669"/>
    <property type="project" value="UniProtKB-KW"/>
</dbReference>
<dbReference type="AlphaFoldDB" id="A0A540NI90"/>
<keyword evidence="5" id="KW-1185">Reference proteome</keyword>
<evidence type="ECO:0000256" key="2">
    <source>
        <dbReference type="SAM" id="MobiDB-lite"/>
    </source>
</evidence>
<feature type="domain" description="Replication protein A OB" evidence="3">
    <location>
        <begin position="107"/>
        <end position="202"/>
    </location>
</feature>
<evidence type="ECO:0000256" key="1">
    <source>
        <dbReference type="ARBA" id="ARBA00023125"/>
    </source>
</evidence>
<feature type="region of interest" description="Disordered" evidence="2">
    <location>
        <begin position="409"/>
        <end position="428"/>
    </location>
</feature>
<evidence type="ECO:0000259" key="3">
    <source>
        <dbReference type="Pfam" id="PF16900"/>
    </source>
</evidence>
<accession>A0A540NI90</accession>
<dbReference type="InterPro" id="IPR012340">
    <property type="entry name" value="NA-bd_OB-fold"/>
</dbReference>
<dbReference type="PANTHER" id="PTHR47165">
    <property type="entry name" value="OS03G0429900 PROTEIN"/>
    <property type="match status" value="1"/>
</dbReference>
<evidence type="ECO:0000313" key="5">
    <source>
        <dbReference type="Proteomes" id="UP000315295"/>
    </source>
</evidence>
<dbReference type="Pfam" id="PF16900">
    <property type="entry name" value="REPA_OB_2"/>
    <property type="match status" value="1"/>
</dbReference>
<reference evidence="4 5" key="1">
    <citation type="journal article" date="2019" name="G3 (Bethesda)">
        <title>Sequencing of a Wild Apple (Malus baccata) Genome Unravels the Differences Between Cultivated and Wild Apple Species Regarding Disease Resistance and Cold Tolerance.</title>
        <authorList>
            <person name="Chen X."/>
        </authorList>
    </citation>
    <scope>NUCLEOTIDE SEQUENCE [LARGE SCALE GENOMIC DNA]</scope>
    <source>
        <strain evidence="5">cv. Shandingzi</strain>
        <tissue evidence="4">Leaves</tissue>
    </source>
</reference>
<keyword evidence="1" id="KW-0238">DNA-binding</keyword>
<dbReference type="CDD" id="cd04481">
    <property type="entry name" value="RPA1_DBD_B_like"/>
    <property type="match status" value="1"/>
</dbReference>
<dbReference type="STRING" id="106549.A0A540NI90"/>
<protein>
    <recommendedName>
        <fullName evidence="3">Replication protein A OB domain-containing protein</fullName>
    </recommendedName>
</protein>
<dbReference type="InterPro" id="IPR031657">
    <property type="entry name" value="REPA_OB_2"/>
</dbReference>
<proteinExistence type="predicted"/>
<name>A0A540NI90_MALBA</name>
<dbReference type="SUPFAM" id="SSF50249">
    <property type="entry name" value="Nucleic acid-binding proteins"/>
    <property type="match status" value="2"/>
</dbReference>
<dbReference type="EMBL" id="VIEB01000037">
    <property type="protein sequence ID" value="TQE10744.1"/>
    <property type="molecule type" value="Genomic_DNA"/>
</dbReference>
<dbReference type="Gene3D" id="2.40.50.140">
    <property type="entry name" value="Nucleic acid-binding proteins"/>
    <property type="match status" value="3"/>
</dbReference>
<evidence type="ECO:0000313" key="4">
    <source>
        <dbReference type="EMBL" id="TQE10744.1"/>
    </source>
</evidence>